<evidence type="ECO:0000313" key="1">
    <source>
        <dbReference type="EMBL" id="KKN15927.1"/>
    </source>
</evidence>
<sequence length="91" mass="10819">MPNFVCQHCGMITDSPEIVPHPGKDTEYRELFKEYEAYWQDHRNLGHFFMLRLAQFEGLLKGKYNHSITCLVCLNETRFWRDEPFPVGILI</sequence>
<dbReference type="EMBL" id="LAZR01003665">
    <property type="protein sequence ID" value="KKN15927.1"/>
    <property type="molecule type" value="Genomic_DNA"/>
</dbReference>
<dbReference type="AlphaFoldDB" id="A0A0F9NV25"/>
<protein>
    <submittedName>
        <fullName evidence="1">Uncharacterized protein</fullName>
    </submittedName>
</protein>
<comment type="caution">
    <text evidence="1">The sequence shown here is derived from an EMBL/GenBank/DDBJ whole genome shotgun (WGS) entry which is preliminary data.</text>
</comment>
<proteinExistence type="predicted"/>
<gene>
    <name evidence="1" type="ORF">LCGC14_0981190</name>
</gene>
<organism evidence="1">
    <name type="scientific">marine sediment metagenome</name>
    <dbReference type="NCBI Taxonomy" id="412755"/>
    <lineage>
        <taxon>unclassified sequences</taxon>
        <taxon>metagenomes</taxon>
        <taxon>ecological metagenomes</taxon>
    </lineage>
</organism>
<accession>A0A0F9NV25</accession>
<name>A0A0F9NV25_9ZZZZ</name>
<reference evidence="1" key="1">
    <citation type="journal article" date="2015" name="Nature">
        <title>Complex archaea that bridge the gap between prokaryotes and eukaryotes.</title>
        <authorList>
            <person name="Spang A."/>
            <person name="Saw J.H."/>
            <person name="Jorgensen S.L."/>
            <person name="Zaremba-Niedzwiedzka K."/>
            <person name="Martijn J."/>
            <person name="Lind A.E."/>
            <person name="van Eijk R."/>
            <person name="Schleper C."/>
            <person name="Guy L."/>
            <person name="Ettema T.J."/>
        </authorList>
    </citation>
    <scope>NUCLEOTIDE SEQUENCE</scope>
</reference>